<name>M0LUT8_NATLA</name>
<proteinExistence type="predicted"/>
<gene>
    <name evidence="4" type="ORF">C445_01736</name>
    <name evidence="3" type="ORF">CHINAEXTREME_07830</name>
</gene>
<evidence type="ECO:0000313" key="3">
    <source>
        <dbReference type="EMBL" id="APW97687.1"/>
    </source>
</evidence>
<evidence type="ECO:0000313" key="4">
    <source>
        <dbReference type="EMBL" id="EMA36923.1"/>
    </source>
</evidence>
<dbReference type="AlphaFoldDB" id="M0LUT8"/>
<dbReference type="Pfam" id="PF08350">
    <property type="entry name" value="FilR1_middle"/>
    <property type="match status" value="1"/>
</dbReference>
<dbReference type="InterPro" id="IPR036388">
    <property type="entry name" value="WH-like_DNA-bd_sf"/>
</dbReference>
<protein>
    <submittedName>
        <fullName evidence="3">MarR family transcriptional regulator</fullName>
    </submittedName>
    <submittedName>
        <fullName evidence="4">Transcriptional regulator-like protein</fullName>
    </submittedName>
</protein>
<dbReference type="Pfam" id="PF25213">
    <property type="entry name" value="HVO_A0261_N"/>
    <property type="match status" value="1"/>
</dbReference>
<evidence type="ECO:0000259" key="2">
    <source>
        <dbReference type="Pfam" id="PF25213"/>
    </source>
</evidence>
<dbReference type="SUPFAM" id="SSF46785">
    <property type="entry name" value="Winged helix' DNA-binding domain"/>
    <property type="match status" value="1"/>
</dbReference>
<evidence type="ECO:0000313" key="5">
    <source>
        <dbReference type="Proteomes" id="UP000011555"/>
    </source>
</evidence>
<reference evidence="3 6" key="1">
    <citation type="journal article" date="2011" name="J. Bacteriol.">
        <title>Genome sequence of Halobiforma lacisalsi AJ5, an extremely halophilic archaeon which harbors a bop gene.</title>
        <authorList>
            <person name="Jiang X."/>
            <person name="Wang S."/>
            <person name="Cheng H."/>
            <person name="Huo Y."/>
            <person name="Zhang X."/>
            <person name="Zhu X."/>
            <person name="Han X."/>
            <person name="Ni P."/>
            <person name="Wu M."/>
        </authorList>
    </citation>
    <scope>NUCLEOTIDE SEQUENCE [LARGE SCALE GENOMIC DNA]</scope>
    <source>
        <strain evidence="3 6">AJ5</strain>
    </source>
</reference>
<reference evidence="4 5" key="2">
    <citation type="journal article" date="2014" name="PLoS Genet.">
        <title>Phylogenetically driven sequencing of extremely halophilic archaea reveals strategies for static and dynamic osmo-response.</title>
        <authorList>
            <person name="Becker E.A."/>
            <person name="Seitzer P.M."/>
            <person name="Tritt A."/>
            <person name="Larsen D."/>
            <person name="Krusor M."/>
            <person name="Yao A.I."/>
            <person name="Wu D."/>
            <person name="Madern D."/>
            <person name="Eisen J.A."/>
            <person name="Darling A.E."/>
            <person name="Facciotti M.T."/>
        </authorList>
    </citation>
    <scope>NUCLEOTIDE SEQUENCE [LARGE SCALE GENOMIC DNA]</scope>
    <source>
        <strain evidence="4 5">AJ5</strain>
    </source>
</reference>
<dbReference type="Gene3D" id="1.10.10.10">
    <property type="entry name" value="Winged helix-like DNA-binding domain superfamily/Winged helix DNA-binding domain"/>
    <property type="match status" value="1"/>
</dbReference>
<organism evidence="4 5">
    <name type="scientific">Natronobacterium lacisalsi AJ5</name>
    <dbReference type="NCBI Taxonomy" id="358396"/>
    <lineage>
        <taxon>Archaea</taxon>
        <taxon>Methanobacteriati</taxon>
        <taxon>Methanobacteriota</taxon>
        <taxon>Stenosarchaea group</taxon>
        <taxon>Halobacteria</taxon>
        <taxon>Halobacteriales</taxon>
        <taxon>Natrialbaceae</taxon>
        <taxon>Natronobacterium</taxon>
    </lineage>
</organism>
<sequence length="273" mass="30590">MCPAIKSRVSTGSAIDDVAYLVRSEHRVPILVALAARPRSRADLRELTGASSSTVRRTLRAFEDRTWIRRTGNRYEATQLGTLVATAMEELIDRLETERALRDVWHLLPDEERGFTIEMCADATVTVAEPTDPYAPVNRFESLLQETSAFRFVGSDLALFEPCKDVFRRRIVGGMETEVVDPPDVARYILETYPDYCSALFESGNLTLLVHDELPPYGIGIFDDRIAVGCYERTSGTVRVLLDTDDPAAREWAESVYGAARREARPLMAEPAK</sequence>
<dbReference type="EMBL" id="AOLZ01000013">
    <property type="protein sequence ID" value="EMA36923.1"/>
    <property type="molecule type" value="Genomic_DNA"/>
</dbReference>
<reference evidence="3" key="3">
    <citation type="submission" date="2017-01" db="EMBL/GenBank/DDBJ databases">
        <authorList>
            <person name="Mah S.A."/>
            <person name="Swanson W.J."/>
            <person name="Moy G.W."/>
            <person name="Vacquier V.D."/>
        </authorList>
    </citation>
    <scope>NUCLEOTIDE SEQUENCE</scope>
    <source>
        <strain evidence="3">AJ5</strain>
    </source>
</reference>
<feature type="domain" description="HVO-A0261-like N-terminal" evidence="2">
    <location>
        <begin position="16"/>
        <end position="99"/>
    </location>
</feature>
<dbReference type="Proteomes" id="UP000186547">
    <property type="component" value="Chromosome"/>
</dbReference>
<evidence type="ECO:0000313" key="6">
    <source>
        <dbReference type="Proteomes" id="UP000186547"/>
    </source>
</evidence>
<dbReference type="InterPro" id="IPR036390">
    <property type="entry name" value="WH_DNA-bd_sf"/>
</dbReference>
<dbReference type="InterPro" id="IPR013561">
    <property type="entry name" value="FilR1_middle_dom"/>
</dbReference>
<dbReference type="RefSeq" id="WP_007140103.1">
    <property type="nucleotide sequence ID" value="NZ_AOLZ01000013.1"/>
</dbReference>
<dbReference type="GeneID" id="30921024"/>
<dbReference type="InterPro" id="IPR057527">
    <property type="entry name" value="HVO_A0261-like_N"/>
</dbReference>
<keyword evidence="5" id="KW-1185">Reference proteome</keyword>
<dbReference type="Proteomes" id="UP000011555">
    <property type="component" value="Unassembled WGS sequence"/>
</dbReference>
<dbReference type="KEGG" id="hlc:CHINAEXTREME07830"/>
<feature type="domain" description="Methanogenesis regulatory protein FilR1 middle" evidence="1">
    <location>
        <begin position="133"/>
        <end position="261"/>
    </location>
</feature>
<dbReference type="eggNOG" id="arCOG02808">
    <property type="taxonomic scope" value="Archaea"/>
</dbReference>
<dbReference type="EMBL" id="CP019285">
    <property type="protein sequence ID" value="APW97687.1"/>
    <property type="molecule type" value="Genomic_DNA"/>
</dbReference>
<evidence type="ECO:0000259" key="1">
    <source>
        <dbReference type="Pfam" id="PF08350"/>
    </source>
</evidence>
<accession>M0LUT8</accession>